<evidence type="ECO:0000259" key="1">
    <source>
        <dbReference type="PROSITE" id="PS50801"/>
    </source>
</evidence>
<dbReference type="InterPro" id="IPR036513">
    <property type="entry name" value="STAS_dom_sf"/>
</dbReference>
<organism evidence="2 3">
    <name type="scientific">Massilia aurea</name>
    <dbReference type="NCBI Taxonomy" id="373040"/>
    <lineage>
        <taxon>Bacteria</taxon>
        <taxon>Pseudomonadati</taxon>
        <taxon>Pseudomonadota</taxon>
        <taxon>Betaproteobacteria</taxon>
        <taxon>Burkholderiales</taxon>
        <taxon>Oxalobacteraceae</taxon>
        <taxon>Telluria group</taxon>
        <taxon>Massilia</taxon>
    </lineage>
</organism>
<sequence>MSIHAEGALTIYEAAEARAALLALADGASRVELDLADVGEIDSAGLQLLLATARTLGAGFSLKRPGPAVVEAIELLGLARHLPIAA</sequence>
<dbReference type="InterPro" id="IPR002645">
    <property type="entry name" value="STAS_dom"/>
</dbReference>
<dbReference type="PANTHER" id="PTHR35849:SF2">
    <property type="entry name" value="BLR2341 PROTEIN"/>
    <property type="match status" value="1"/>
</dbReference>
<proteinExistence type="predicted"/>
<evidence type="ECO:0000313" key="3">
    <source>
        <dbReference type="Proteomes" id="UP000283254"/>
    </source>
</evidence>
<dbReference type="Proteomes" id="UP000283254">
    <property type="component" value="Unassembled WGS sequence"/>
</dbReference>
<dbReference type="PROSITE" id="PS50801">
    <property type="entry name" value="STAS"/>
    <property type="match status" value="1"/>
</dbReference>
<dbReference type="AlphaFoldDB" id="A0A422QQN3"/>
<dbReference type="EMBL" id="JSAB01000022">
    <property type="protein sequence ID" value="RNF32265.1"/>
    <property type="molecule type" value="Genomic_DNA"/>
</dbReference>
<feature type="domain" description="STAS" evidence="1">
    <location>
        <begin position="1"/>
        <end position="86"/>
    </location>
</feature>
<dbReference type="Gene3D" id="3.30.750.24">
    <property type="entry name" value="STAS domain"/>
    <property type="match status" value="1"/>
</dbReference>
<dbReference type="InterPro" id="IPR052746">
    <property type="entry name" value="MlaB_ABC_Transporter"/>
</dbReference>
<dbReference type="PANTHER" id="PTHR35849">
    <property type="entry name" value="BLR2341 PROTEIN"/>
    <property type="match status" value="1"/>
</dbReference>
<dbReference type="InterPro" id="IPR058548">
    <property type="entry name" value="MlaB-like_STAS"/>
</dbReference>
<protein>
    <recommendedName>
        <fullName evidence="1">STAS domain-containing protein</fullName>
    </recommendedName>
</protein>
<reference evidence="2" key="1">
    <citation type="submission" date="2014-10" db="EMBL/GenBank/DDBJ databases">
        <title>Massilia sp. genome.</title>
        <authorList>
            <person name="Xu B."/>
            <person name="Dai L."/>
            <person name="Huang Z."/>
        </authorList>
    </citation>
    <scope>NUCLEOTIDE SEQUENCE [LARGE SCALE GENOMIC DNA]</scope>
    <source>
        <strain evidence="2">CFS-1</strain>
    </source>
</reference>
<gene>
    <name evidence="2" type="ORF">NM04_02760</name>
</gene>
<dbReference type="CDD" id="cd07043">
    <property type="entry name" value="STAS_anti-anti-sigma_factors"/>
    <property type="match status" value="1"/>
</dbReference>
<keyword evidence="3" id="KW-1185">Reference proteome</keyword>
<evidence type="ECO:0000313" key="2">
    <source>
        <dbReference type="EMBL" id="RNF32265.1"/>
    </source>
</evidence>
<name>A0A422QQN3_9BURK</name>
<dbReference type="SUPFAM" id="SSF52091">
    <property type="entry name" value="SpoIIaa-like"/>
    <property type="match status" value="1"/>
</dbReference>
<accession>A0A422QQN3</accession>
<comment type="caution">
    <text evidence="2">The sequence shown here is derived from an EMBL/GenBank/DDBJ whole genome shotgun (WGS) entry which is preliminary data.</text>
</comment>
<dbReference type="Pfam" id="PF13466">
    <property type="entry name" value="STAS_2"/>
    <property type="match status" value="1"/>
</dbReference>